<protein>
    <recommendedName>
        <fullName evidence="3">F-box domain-containing protein</fullName>
    </recommendedName>
</protein>
<dbReference type="SUPFAM" id="SSF52047">
    <property type="entry name" value="RNI-like"/>
    <property type="match status" value="1"/>
</dbReference>
<dbReference type="InterPro" id="IPR032675">
    <property type="entry name" value="LRR_dom_sf"/>
</dbReference>
<dbReference type="EMBL" id="KN824337">
    <property type="protein sequence ID" value="KIM23417.1"/>
    <property type="molecule type" value="Genomic_DNA"/>
</dbReference>
<name>A0A0C2X1Q8_SERVB</name>
<dbReference type="AlphaFoldDB" id="A0A0C2X1Q8"/>
<evidence type="ECO:0000313" key="1">
    <source>
        <dbReference type="EMBL" id="KIM23417.1"/>
    </source>
</evidence>
<reference evidence="2" key="2">
    <citation type="submission" date="2015-01" db="EMBL/GenBank/DDBJ databases">
        <title>Evolutionary Origins and Diversification of the Mycorrhizal Mutualists.</title>
        <authorList>
            <consortium name="DOE Joint Genome Institute"/>
            <consortium name="Mycorrhizal Genomics Consortium"/>
            <person name="Kohler A."/>
            <person name="Kuo A."/>
            <person name="Nagy L.G."/>
            <person name="Floudas D."/>
            <person name="Copeland A."/>
            <person name="Barry K.W."/>
            <person name="Cichocki N."/>
            <person name="Veneault-Fourrey C."/>
            <person name="LaButti K."/>
            <person name="Lindquist E.A."/>
            <person name="Lipzen A."/>
            <person name="Lundell T."/>
            <person name="Morin E."/>
            <person name="Murat C."/>
            <person name="Riley R."/>
            <person name="Ohm R."/>
            <person name="Sun H."/>
            <person name="Tunlid A."/>
            <person name="Henrissat B."/>
            <person name="Grigoriev I.V."/>
            <person name="Hibbett D.S."/>
            <person name="Martin F."/>
        </authorList>
    </citation>
    <scope>NUCLEOTIDE SEQUENCE [LARGE SCALE GENOMIC DNA]</scope>
    <source>
        <strain evidence="2">MAFF 305830</strain>
    </source>
</reference>
<accession>A0A0C2X1Q8</accession>
<proteinExistence type="predicted"/>
<keyword evidence="2" id="KW-1185">Reference proteome</keyword>
<evidence type="ECO:0008006" key="3">
    <source>
        <dbReference type="Google" id="ProtNLM"/>
    </source>
</evidence>
<evidence type="ECO:0000313" key="2">
    <source>
        <dbReference type="Proteomes" id="UP000054097"/>
    </source>
</evidence>
<sequence>MVQNAISSLPAELWQEIITMVIHGLDYFNPDRYDVPPERLLRTYRLIDELYWEFRMEILRIRLVSRTWNEYTQSLIHSACTVVMPVEENQVIYMIWATRIAAVPFFKPCDCWFGDPCAPCTLRRKQRGNFKQILAVNNRLSVGIIDAADMEMIKALYTSSHRFPNLRSLHVQASLPLAGKHLRLISEHFPGLVLLDFEWPSQSEYIALNLPNLKSLRITGDHGESLPIDGWKVPRLTAAMLGFNSGSMEDMIAKMSGVGFNLKLLGLMKCSRFDPTQPTALWTTFPNLTALSAPIKFLLAHPPPPGHPVQYFRADDDDIDNNENEMVASSLLALVRKWPTSRGVMGWFKWKLDFEKVLRMDAGRDKGNDELALRSLVARLKVGAQLEALGIRYNDAFGLTYAEANDKFGGPNGEDVVAKYLEMAQAALG</sequence>
<gene>
    <name evidence="1" type="ORF">M408DRAFT_27872</name>
</gene>
<dbReference type="Proteomes" id="UP000054097">
    <property type="component" value="Unassembled WGS sequence"/>
</dbReference>
<dbReference type="Gene3D" id="3.80.10.10">
    <property type="entry name" value="Ribonuclease Inhibitor"/>
    <property type="match status" value="1"/>
</dbReference>
<organism evidence="1 2">
    <name type="scientific">Serendipita vermifera MAFF 305830</name>
    <dbReference type="NCBI Taxonomy" id="933852"/>
    <lineage>
        <taxon>Eukaryota</taxon>
        <taxon>Fungi</taxon>
        <taxon>Dikarya</taxon>
        <taxon>Basidiomycota</taxon>
        <taxon>Agaricomycotina</taxon>
        <taxon>Agaricomycetes</taxon>
        <taxon>Sebacinales</taxon>
        <taxon>Serendipitaceae</taxon>
        <taxon>Serendipita</taxon>
    </lineage>
</organism>
<reference evidence="1 2" key="1">
    <citation type="submission" date="2014-04" db="EMBL/GenBank/DDBJ databases">
        <authorList>
            <consortium name="DOE Joint Genome Institute"/>
            <person name="Kuo A."/>
            <person name="Zuccaro A."/>
            <person name="Kohler A."/>
            <person name="Nagy L.G."/>
            <person name="Floudas D."/>
            <person name="Copeland A."/>
            <person name="Barry K.W."/>
            <person name="Cichocki N."/>
            <person name="Veneault-Fourrey C."/>
            <person name="LaButti K."/>
            <person name="Lindquist E.A."/>
            <person name="Lipzen A."/>
            <person name="Lundell T."/>
            <person name="Morin E."/>
            <person name="Murat C."/>
            <person name="Sun H."/>
            <person name="Tunlid A."/>
            <person name="Henrissat B."/>
            <person name="Grigoriev I.V."/>
            <person name="Hibbett D.S."/>
            <person name="Martin F."/>
            <person name="Nordberg H.P."/>
            <person name="Cantor M.N."/>
            <person name="Hua S.X."/>
        </authorList>
    </citation>
    <scope>NUCLEOTIDE SEQUENCE [LARGE SCALE GENOMIC DNA]</scope>
    <source>
        <strain evidence="1 2">MAFF 305830</strain>
    </source>
</reference>
<dbReference type="HOGENOM" id="CLU_708161_0_0_1"/>